<reference evidence="2 3" key="1">
    <citation type="submission" date="2020-07" db="EMBL/GenBank/DDBJ databases">
        <authorList>
            <person name="Zhuang K."/>
            <person name="Ran Y."/>
        </authorList>
    </citation>
    <scope>NUCLEOTIDE SEQUENCE [LARGE SCALE GENOMIC DNA]</scope>
    <source>
        <strain evidence="2 3">WCH-YHL-001</strain>
    </source>
</reference>
<dbReference type="NCBIfam" id="NF041638">
    <property type="entry name" value="QRL_CxxC_CxxC"/>
    <property type="match status" value="1"/>
</dbReference>
<dbReference type="RefSeq" id="WP_181585123.1">
    <property type="nucleotide sequence ID" value="NZ_CP059399.1"/>
</dbReference>
<sequence>MSGFIGPVPRDYRDFHPDPTGQTYGIPTYFWKTAPDHLVTRRQLSAEGLNPGGQDIAAQVVILRRHRQPLVAHLFDINGAQLKREPTPAQLDSLRIARWVRSADACERHGVDPSDLREMIAKARADLAARRQAQRPAVERDRRRSR</sequence>
<keyword evidence="3" id="KW-1185">Reference proteome</keyword>
<dbReference type="Proteomes" id="UP000515512">
    <property type="component" value="Chromosome"/>
</dbReference>
<evidence type="ECO:0000256" key="1">
    <source>
        <dbReference type="SAM" id="MobiDB-lite"/>
    </source>
</evidence>
<protein>
    <submittedName>
        <fullName evidence="2">Uncharacterized protein</fullName>
    </submittedName>
</protein>
<gene>
    <name evidence="2" type="ORF">H0264_18540</name>
</gene>
<feature type="region of interest" description="Disordered" evidence="1">
    <location>
        <begin position="127"/>
        <end position="146"/>
    </location>
</feature>
<dbReference type="KEGG" id="nhu:H0264_18540"/>
<name>A0A7D6ZL99_9NOCA</name>
<feature type="compositionally biased region" description="Basic and acidic residues" evidence="1">
    <location>
        <begin position="137"/>
        <end position="146"/>
    </location>
</feature>
<organism evidence="2 3">
    <name type="scientific">Nocardia huaxiensis</name>
    <dbReference type="NCBI Taxonomy" id="2755382"/>
    <lineage>
        <taxon>Bacteria</taxon>
        <taxon>Bacillati</taxon>
        <taxon>Actinomycetota</taxon>
        <taxon>Actinomycetes</taxon>
        <taxon>Mycobacteriales</taxon>
        <taxon>Nocardiaceae</taxon>
        <taxon>Nocardia</taxon>
    </lineage>
</organism>
<proteinExistence type="predicted"/>
<evidence type="ECO:0000313" key="2">
    <source>
        <dbReference type="EMBL" id="QLY33959.1"/>
    </source>
</evidence>
<evidence type="ECO:0000313" key="3">
    <source>
        <dbReference type="Proteomes" id="UP000515512"/>
    </source>
</evidence>
<dbReference type="AlphaFoldDB" id="A0A7D6ZL99"/>
<accession>A0A7D6ZL99</accession>
<dbReference type="InterPro" id="IPR048142">
    <property type="entry name" value="QRL_CxxC_CxxC"/>
</dbReference>
<dbReference type="EMBL" id="CP059399">
    <property type="protein sequence ID" value="QLY33959.1"/>
    <property type="molecule type" value="Genomic_DNA"/>
</dbReference>